<reference evidence="2" key="1">
    <citation type="submission" date="2022-12" db="EMBL/GenBank/DDBJ databases">
        <authorList>
            <person name="Wang J."/>
        </authorList>
    </citation>
    <scope>NUCLEOTIDE SEQUENCE</scope>
    <source>
        <strain evidence="2">HY-45-18</strain>
    </source>
</reference>
<keyword evidence="1 2" id="KW-0378">Hydrolase</keyword>
<protein>
    <submittedName>
        <fullName evidence="2">TatD family hydrolase</fullName>
    </submittedName>
</protein>
<dbReference type="Gene3D" id="3.20.20.140">
    <property type="entry name" value="Metal-dependent hydrolases"/>
    <property type="match status" value="1"/>
</dbReference>
<gene>
    <name evidence="2" type="ORF">OW763_15220</name>
</gene>
<dbReference type="PROSITE" id="PS01137">
    <property type="entry name" value="TATD_1"/>
    <property type="match status" value="1"/>
</dbReference>
<dbReference type="Proteomes" id="UP001078443">
    <property type="component" value="Unassembled WGS sequence"/>
</dbReference>
<dbReference type="InterPro" id="IPR018228">
    <property type="entry name" value="DNase_TatD-rel_CS"/>
</dbReference>
<dbReference type="SUPFAM" id="SSF51556">
    <property type="entry name" value="Metallo-dependent hydrolases"/>
    <property type="match status" value="1"/>
</dbReference>
<keyword evidence="3" id="KW-1185">Reference proteome</keyword>
<evidence type="ECO:0000313" key="2">
    <source>
        <dbReference type="EMBL" id="MCY6485679.1"/>
    </source>
</evidence>
<evidence type="ECO:0000313" key="3">
    <source>
        <dbReference type="Proteomes" id="UP001078443"/>
    </source>
</evidence>
<dbReference type="RefSeq" id="WP_268042224.1">
    <property type="nucleotide sequence ID" value="NZ_JAPQER010000009.1"/>
</dbReference>
<dbReference type="PANTHER" id="PTHR46124:SF2">
    <property type="entry name" value="D-AMINOACYL-TRNA DEACYLASE"/>
    <property type="match status" value="1"/>
</dbReference>
<dbReference type="PANTHER" id="PTHR46124">
    <property type="entry name" value="D-AMINOACYL-TRNA DEACYLASE"/>
    <property type="match status" value="1"/>
</dbReference>
<dbReference type="InterPro" id="IPR001130">
    <property type="entry name" value="TatD-like"/>
</dbReference>
<comment type="caution">
    <text evidence="2">The sequence shown here is derived from an EMBL/GenBank/DDBJ whole genome shotgun (WGS) entry which is preliminary data.</text>
</comment>
<dbReference type="InterPro" id="IPR032466">
    <property type="entry name" value="Metal_Hydrolase"/>
</dbReference>
<dbReference type="Pfam" id="PF01026">
    <property type="entry name" value="TatD_DNase"/>
    <property type="match status" value="1"/>
</dbReference>
<dbReference type="GO" id="GO:0016787">
    <property type="term" value="F:hydrolase activity"/>
    <property type="evidence" value="ECO:0007669"/>
    <property type="project" value="UniProtKB-KW"/>
</dbReference>
<proteinExistence type="predicted"/>
<evidence type="ECO:0000256" key="1">
    <source>
        <dbReference type="ARBA" id="ARBA00022801"/>
    </source>
</evidence>
<sequence length="252" mass="29467">MFVDSHTHLDHYQCNEIERAINQINKEKIITINNSMDVPSYIKNLKISKNSKYIIPTFGIHPWNAPKYVDKLQEIKKFIDKTSIIGEIGLDFCWVQDKNEYEAQRKILRFFLEKAKQQNKIINLHTKGAEKEILELLNKYEIEKAIIHWYSGSIDILNSMIERNFYFTIGVEVTYSDKIKKIAEKIPLDRLLTETDGPGAEEWLTHKRGMPILIKNVIKDLADIKKIPLESMNNIVIENFKRIIPKNILNGL</sequence>
<organism evidence="2 3">
    <name type="scientific">Clostridium aestuarii</name>
    <dbReference type="NCBI Taxonomy" id="338193"/>
    <lineage>
        <taxon>Bacteria</taxon>
        <taxon>Bacillati</taxon>
        <taxon>Bacillota</taxon>
        <taxon>Clostridia</taxon>
        <taxon>Eubacteriales</taxon>
        <taxon>Clostridiaceae</taxon>
        <taxon>Clostridium</taxon>
    </lineage>
</organism>
<dbReference type="CDD" id="cd01310">
    <property type="entry name" value="TatD_DNAse"/>
    <property type="match status" value="1"/>
</dbReference>
<accession>A0ABT4D364</accession>
<dbReference type="EMBL" id="JAPQER010000009">
    <property type="protein sequence ID" value="MCY6485679.1"/>
    <property type="molecule type" value="Genomic_DNA"/>
</dbReference>
<name>A0ABT4D364_9CLOT</name>
<dbReference type="PIRSF" id="PIRSF005902">
    <property type="entry name" value="DNase_TatD"/>
    <property type="match status" value="1"/>
</dbReference>